<comment type="similarity">
    <text evidence="1">Belongs to the bacterial solute-binding protein 1 family.</text>
</comment>
<feature type="signal peptide" evidence="4">
    <location>
        <begin position="1"/>
        <end position="27"/>
    </location>
</feature>
<name>A0A849JYK0_9MICO</name>
<evidence type="ECO:0000313" key="5">
    <source>
        <dbReference type="EMBL" id="NNU27634.1"/>
    </source>
</evidence>
<comment type="caution">
    <text evidence="5">The sequence shown here is derived from an EMBL/GenBank/DDBJ whole genome shotgun (WGS) entry which is preliminary data.</text>
</comment>
<feature type="chain" id="PRO_5039699091" evidence="4">
    <location>
        <begin position="28"/>
        <end position="430"/>
    </location>
</feature>
<dbReference type="GO" id="GO:0015768">
    <property type="term" value="P:maltose transport"/>
    <property type="evidence" value="ECO:0007669"/>
    <property type="project" value="TreeGrafter"/>
</dbReference>
<proteinExistence type="inferred from homology"/>
<dbReference type="EMBL" id="JABFAJ010000015">
    <property type="protein sequence ID" value="NNU27634.1"/>
    <property type="molecule type" value="Genomic_DNA"/>
</dbReference>
<dbReference type="Gene3D" id="3.40.190.10">
    <property type="entry name" value="Periplasmic binding protein-like II"/>
    <property type="match status" value="1"/>
</dbReference>
<accession>A0A849JYK0</accession>
<dbReference type="PANTHER" id="PTHR30061:SF50">
    <property type="entry name" value="MALTOSE_MALTODEXTRIN-BINDING PERIPLASMIC PROTEIN"/>
    <property type="match status" value="1"/>
</dbReference>
<protein>
    <submittedName>
        <fullName evidence="5">Extracellular solute-binding protein</fullName>
    </submittedName>
</protein>
<dbReference type="GO" id="GO:0042956">
    <property type="term" value="P:maltodextrin transmembrane transport"/>
    <property type="evidence" value="ECO:0007669"/>
    <property type="project" value="TreeGrafter"/>
</dbReference>
<evidence type="ECO:0000256" key="1">
    <source>
        <dbReference type="ARBA" id="ARBA00008520"/>
    </source>
</evidence>
<dbReference type="PROSITE" id="PS51257">
    <property type="entry name" value="PROKAR_LIPOPROTEIN"/>
    <property type="match status" value="1"/>
</dbReference>
<keyword evidence="6" id="KW-1185">Reference proteome</keyword>
<keyword evidence="2" id="KW-0813">Transport</keyword>
<dbReference type="Proteomes" id="UP000557204">
    <property type="component" value="Unassembled WGS sequence"/>
</dbReference>
<dbReference type="Pfam" id="PF13416">
    <property type="entry name" value="SBP_bac_8"/>
    <property type="match status" value="1"/>
</dbReference>
<keyword evidence="3 4" id="KW-0732">Signal</keyword>
<dbReference type="RefSeq" id="WP_171247134.1">
    <property type="nucleotide sequence ID" value="NZ_JABFAJ010000015.1"/>
</dbReference>
<dbReference type="GO" id="GO:1901982">
    <property type="term" value="F:maltose binding"/>
    <property type="evidence" value="ECO:0007669"/>
    <property type="project" value="TreeGrafter"/>
</dbReference>
<sequence length="430" mass="45507">MRNSAQNRRTRHAAVVGGAVATALLLAACSGGDPEPGTADGGSTADAAGGDGTVTVWHYFSAENQVQLMDDYAAKFEEAHDGVTVENVYVPYDQMNSKVISAAGQQTGPDVVVFNGAEWSTLALAGALAPMEEPWEGFADADQFPDSVIHGMDDHVYAVQGYVNLLGLWYNADILAEIGVEPPTSIDELEAAMAAAVDAGYQGITLSGLPQSQGEWQAYPWLTSQGFDYSDLDEQALTDGFAMARGWVEDGYLSQEATTWDQTVPFQEFTSGDVAFAANGNWQMGTAEAEADFEYGVVPLPVGESGKVYLGGEGQSIGAFSDDPDLAWQYLTETYYDPEGQLLAVDNVGSIPSRLDTSQEAEVTDNSLLEPFATTLAQNGANYPDPIIPPENVAKLQTAMGQAWSAALGGQRSPEDAAADVIAQIQALIG</sequence>
<reference evidence="5 6" key="1">
    <citation type="submission" date="2020-05" db="EMBL/GenBank/DDBJ databases">
        <title>Genome sequence of Isoptericola sp. JC619 isolated from Chilika lagoon, India.</title>
        <authorList>
            <person name="Kumar D."/>
            <person name="Appam K."/>
            <person name="Gandham S."/>
            <person name="Uppada J."/>
            <person name="Sasikala C."/>
            <person name="Venkata Ramana C."/>
        </authorList>
    </citation>
    <scope>NUCLEOTIDE SEQUENCE [LARGE SCALE GENOMIC DNA]</scope>
    <source>
        <strain evidence="5 6">JC619</strain>
    </source>
</reference>
<dbReference type="InterPro" id="IPR006059">
    <property type="entry name" value="SBP"/>
</dbReference>
<evidence type="ECO:0000256" key="2">
    <source>
        <dbReference type="ARBA" id="ARBA00022448"/>
    </source>
</evidence>
<organism evidence="5 6">
    <name type="scientific">Isoptericola sediminis</name>
    <dbReference type="NCBI Taxonomy" id="2733572"/>
    <lineage>
        <taxon>Bacteria</taxon>
        <taxon>Bacillati</taxon>
        <taxon>Actinomycetota</taxon>
        <taxon>Actinomycetes</taxon>
        <taxon>Micrococcales</taxon>
        <taxon>Promicromonosporaceae</taxon>
        <taxon>Isoptericola</taxon>
    </lineage>
</organism>
<evidence type="ECO:0000256" key="3">
    <source>
        <dbReference type="ARBA" id="ARBA00022729"/>
    </source>
</evidence>
<dbReference type="AlphaFoldDB" id="A0A849JYK0"/>
<dbReference type="PANTHER" id="PTHR30061">
    <property type="entry name" value="MALTOSE-BINDING PERIPLASMIC PROTEIN"/>
    <property type="match status" value="1"/>
</dbReference>
<evidence type="ECO:0000256" key="4">
    <source>
        <dbReference type="SAM" id="SignalP"/>
    </source>
</evidence>
<gene>
    <name evidence="5" type="ORF">HLI28_08775</name>
</gene>
<dbReference type="SUPFAM" id="SSF53850">
    <property type="entry name" value="Periplasmic binding protein-like II"/>
    <property type="match status" value="1"/>
</dbReference>
<dbReference type="GO" id="GO:0055052">
    <property type="term" value="C:ATP-binding cassette (ABC) transporter complex, substrate-binding subunit-containing"/>
    <property type="evidence" value="ECO:0007669"/>
    <property type="project" value="TreeGrafter"/>
</dbReference>
<evidence type="ECO:0000313" key="6">
    <source>
        <dbReference type="Proteomes" id="UP000557204"/>
    </source>
</evidence>